<organism evidence="2 3">
    <name type="scientific">Tilletia controversa</name>
    <name type="common">dwarf bunt fungus</name>
    <dbReference type="NCBI Taxonomy" id="13291"/>
    <lineage>
        <taxon>Eukaryota</taxon>
        <taxon>Fungi</taxon>
        <taxon>Dikarya</taxon>
        <taxon>Basidiomycota</taxon>
        <taxon>Ustilaginomycotina</taxon>
        <taxon>Exobasidiomycetes</taxon>
        <taxon>Tilletiales</taxon>
        <taxon>Tilletiaceae</taxon>
        <taxon>Tilletia</taxon>
    </lineage>
</organism>
<dbReference type="Proteomes" id="UP000077684">
    <property type="component" value="Unassembled WGS sequence"/>
</dbReference>
<comment type="caution">
    <text evidence="2">The sequence shown here is derived from an EMBL/GenBank/DDBJ whole genome shotgun (WGS) entry which is preliminary data.</text>
</comment>
<evidence type="ECO:0000313" key="2">
    <source>
        <dbReference type="EMBL" id="KAE8245626.1"/>
    </source>
</evidence>
<reference evidence="2" key="2">
    <citation type="journal article" date="2019" name="IMA Fungus">
        <title>Genome sequencing and comparison of five Tilletia species to identify candidate genes for the detection of regulated species infecting wheat.</title>
        <authorList>
            <person name="Nguyen H.D.T."/>
            <person name="Sultana T."/>
            <person name="Kesanakurti P."/>
            <person name="Hambleton S."/>
        </authorList>
    </citation>
    <scope>NUCLEOTIDE SEQUENCE</scope>
    <source>
        <strain evidence="2">DAOMC 236426</strain>
    </source>
</reference>
<feature type="region of interest" description="Disordered" evidence="1">
    <location>
        <begin position="32"/>
        <end position="51"/>
    </location>
</feature>
<evidence type="ECO:0000256" key="1">
    <source>
        <dbReference type="SAM" id="MobiDB-lite"/>
    </source>
</evidence>
<evidence type="ECO:0000313" key="3">
    <source>
        <dbReference type="Proteomes" id="UP000077684"/>
    </source>
</evidence>
<gene>
    <name evidence="2" type="ORF">A4X06_0g5533</name>
</gene>
<dbReference type="AlphaFoldDB" id="A0A8X7SVS4"/>
<keyword evidence="3" id="KW-1185">Reference proteome</keyword>
<sequence length="102" mass="11332">MPRTNAHVTAYNDLIDTLFTVELDEILCEDLNDDETQGTRNDSLELPSLPSISEPVSLPSLSPISDVDDPVVDVQDVIIQELKDVQYACFWLRAAVLLHHAA</sequence>
<reference evidence="2" key="1">
    <citation type="submission" date="2016-04" db="EMBL/GenBank/DDBJ databases">
        <authorList>
            <person name="Nguyen H.D."/>
            <person name="Samba Siva P."/>
            <person name="Cullis J."/>
            <person name="Levesque C.A."/>
            <person name="Hambleton S."/>
        </authorList>
    </citation>
    <scope>NUCLEOTIDE SEQUENCE</scope>
    <source>
        <strain evidence="2">DAOMC 236426</strain>
    </source>
</reference>
<dbReference type="EMBL" id="LWDE02000692">
    <property type="protein sequence ID" value="KAE8245626.1"/>
    <property type="molecule type" value="Genomic_DNA"/>
</dbReference>
<name>A0A8X7SVS4_9BASI</name>
<proteinExistence type="predicted"/>
<accession>A0A8X7SVS4</accession>
<protein>
    <submittedName>
        <fullName evidence="2">Uncharacterized protein</fullName>
    </submittedName>
</protein>